<accession>A0A6J5R5S4</accession>
<reference evidence="1" key="1">
    <citation type="submission" date="2020-05" db="EMBL/GenBank/DDBJ databases">
        <authorList>
            <person name="Chiriac C."/>
            <person name="Salcher M."/>
            <person name="Ghai R."/>
            <person name="Kavagutti S V."/>
        </authorList>
    </citation>
    <scope>NUCLEOTIDE SEQUENCE</scope>
</reference>
<organism evidence="1">
    <name type="scientific">uncultured Caudovirales phage</name>
    <dbReference type="NCBI Taxonomy" id="2100421"/>
    <lineage>
        <taxon>Viruses</taxon>
        <taxon>Duplodnaviria</taxon>
        <taxon>Heunggongvirae</taxon>
        <taxon>Uroviricota</taxon>
        <taxon>Caudoviricetes</taxon>
        <taxon>Peduoviridae</taxon>
        <taxon>Maltschvirus</taxon>
        <taxon>Maltschvirus maltsch</taxon>
    </lineage>
</organism>
<dbReference type="EMBL" id="LR797117">
    <property type="protein sequence ID" value="CAB4188095.1"/>
    <property type="molecule type" value="Genomic_DNA"/>
</dbReference>
<proteinExistence type="predicted"/>
<evidence type="ECO:0000313" key="1">
    <source>
        <dbReference type="EMBL" id="CAB4188095.1"/>
    </source>
</evidence>
<gene>
    <name evidence="1" type="ORF">UFOVP1166_47</name>
</gene>
<name>A0A6J5R5S4_9CAUD</name>
<protein>
    <submittedName>
        <fullName evidence="1">Uncharacterized protein</fullName>
    </submittedName>
</protein>
<sequence length="110" mass="12648">MTYERKPAFELYEAIKVPTPKQHKRKTTDEELKACKQELGRRVGLSNTGKPSPHAPMKRAIWSKWALQAQKCRIYYPADHPARTWQEEREAALAAIDPATLPPRRRGPVT</sequence>